<dbReference type="AlphaFoldDB" id="A0A918K7F0"/>
<proteinExistence type="predicted"/>
<evidence type="ECO:0000313" key="2">
    <source>
        <dbReference type="Proteomes" id="UP000626148"/>
    </source>
</evidence>
<protein>
    <submittedName>
        <fullName evidence="1">Uncharacterized protein</fullName>
    </submittedName>
</protein>
<dbReference type="SUPFAM" id="SSF46785">
    <property type="entry name" value="Winged helix' DNA-binding domain"/>
    <property type="match status" value="1"/>
</dbReference>
<reference evidence="1" key="2">
    <citation type="submission" date="2020-09" db="EMBL/GenBank/DDBJ databases">
        <authorList>
            <person name="Sun Q."/>
            <person name="Kim S."/>
        </authorList>
    </citation>
    <scope>NUCLEOTIDE SEQUENCE</scope>
    <source>
        <strain evidence="1">KCTC 22169</strain>
    </source>
</reference>
<dbReference type="Proteomes" id="UP000626148">
    <property type="component" value="Unassembled WGS sequence"/>
</dbReference>
<sequence length="209" mass="24513">MQRDYFPKPDGRQIEAGRALVSFLQRLSDDNLVALNYLTALFRLFEEDDLALGQLFEQHGGHRRRLLNRLEDRRWVSSRILNAPGTDRKARRYRLTRSARTKLARLADHICPVLPDRSGLSEWLQETEALGELSFMRLMILGRLTTETGLQQKELVRYKSGYRRDQLDVLILDGLVSEMWPEDGSDHRLRYFATRRWLAHVGRFLDSDE</sequence>
<reference evidence="1" key="1">
    <citation type="journal article" date="2014" name="Int. J. Syst. Evol. Microbiol.">
        <title>Complete genome sequence of Corynebacterium casei LMG S-19264T (=DSM 44701T), isolated from a smear-ripened cheese.</title>
        <authorList>
            <consortium name="US DOE Joint Genome Institute (JGI-PGF)"/>
            <person name="Walter F."/>
            <person name="Albersmeier A."/>
            <person name="Kalinowski J."/>
            <person name="Ruckert C."/>
        </authorList>
    </citation>
    <scope>NUCLEOTIDE SEQUENCE</scope>
    <source>
        <strain evidence="1">KCTC 22169</strain>
    </source>
</reference>
<dbReference type="RefSeq" id="WP_189608347.1">
    <property type="nucleotide sequence ID" value="NZ_BMXR01000004.1"/>
</dbReference>
<evidence type="ECO:0000313" key="1">
    <source>
        <dbReference type="EMBL" id="GGX52200.1"/>
    </source>
</evidence>
<accession>A0A918K7F0</accession>
<comment type="caution">
    <text evidence="1">The sequence shown here is derived from an EMBL/GenBank/DDBJ whole genome shotgun (WGS) entry which is preliminary data.</text>
</comment>
<dbReference type="InterPro" id="IPR036390">
    <property type="entry name" value="WH_DNA-bd_sf"/>
</dbReference>
<organism evidence="1 2">
    <name type="scientific">Saccharospirillum salsuginis</name>
    <dbReference type="NCBI Taxonomy" id="418750"/>
    <lineage>
        <taxon>Bacteria</taxon>
        <taxon>Pseudomonadati</taxon>
        <taxon>Pseudomonadota</taxon>
        <taxon>Gammaproteobacteria</taxon>
        <taxon>Oceanospirillales</taxon>
        <taxon>Saccharospirillaceae</taxon>
        <taxon>Saccharospirillum</taxon>
    </lineage>
</organism>
<name>A0A918K7F0_9GAMM</name>
<keyword evidence="2" id="KW-1185">Reference proteome</keyword>
<gene>
    <name evidence="1" type="ORF">GCM10007392_19410</name>
</gene>
<dbReference type="EMBL" id="BMXR01000004">
    <property type="protein sequence ID" value="GGX52200.1"/>
    <property type="molecule type" value="Genomic_DNA"/>
</dbReference>